<proteinExistence type="predicted"/>
<comment type="caution">
    <text evidence="1">The sequence shown here is derived from an EMBL/GenBank/DDBJ whole genome shotgun (WGS) entry which is preliminary data.</text>
</comment>
<evidence type="ECO:0000313" key="2">
    <source>
        <dbReference type="Proteomes" id="UP000475862"/>
    </source>
</evidence>
<dbReference type="AlphaFoldDB" id="A0A6G0TXS3"/>
<evidence type="ECO:0000313" key="1">
    <source>
        <dbReference type="EMBL" id="KAE9539703.1"/>
    </source>
</evidence>
<protein>
    <submittedName>
        <fullName evidence="1">Uncharacterized protein</fullName>
    </submittedName>
</protein>
<sequence>MIFSQKADGGYSTLQHAQCKISNVAHTCRIHNVVRRIVCRKSLKANPNQIWLDRQKLRPTLIIICNMLSIPPVKSKNMLPILQPIIYDNNDLSNNNIKLEMFILRKSVTHTCGIYLIAITLDHSYQSSKYSMNRKEYSSRISGNVIFLFKQKIQKGIHRPTLNMEYKINPTKFNAMKSKFKPTTLKNNNINY</sequence>
<name>A0A6G0TXS3_APHGL</name>
<organism evidence="1 2">
    <name type="scientific">Aphis glycines</name>
    <name type="common">Soybean aphid</name>
    <dbReference type="NCBI Taxonomy" id="307491"/>
    <lineage>
        <taxon>Eukaryota</taxon>
        <taxon>Metazoa</taxon>
        <taxon>Ecdysozoa</taxon>
        <taxon>Arthropoda</taxon>
        <taxon>Hexapoda</taxon>
        <taxon>Insecta</taxon>
        <taxon>Pterygota</taxon>
        <taxon>Neoptera</taxon>
        <taxon>Paraneoptera</taxon>
        <taxon>Hemiptera</taxon>
        <taxon>Sternorrhyncha</taxon>
        <taxon>Aphidomorpha</taxon>
        <taxon>Aphidoidea</taxon>
        <taxon>Aphididae</taxon>
        <taxon>Aphidini</taxon>
        <taxon>Aphis</taxon>
        <taxon>Aphis</taxon>
    </lineage>
</organism>
<gene>
    <name evidence="1" type="ORF">AGLY_004955</name>
</gene>
<dbReference type="EMBL" id="VYZN01000014">
    <property type="protein sequence ID" value="KAE9539703.1"/>
    <property type="molecule type" value="Genomic_DNA"/>
</dbReference>
<reference evidence="1 2" key="1">
    <citation type="submission" date="2019-08" db="EMBL/GenBank/DDBJ databases">
        <title>The genome of the soybean aphid Biotype 1, its phylome, world population structure and adaptation to the North American continent.</title>
        <authorList>
            <person name="Giordano R."/>
            <person name="Donthu R.K."/>
            <person name="Hernandez A.G."/>
            <person name="Wright C.L."/>
            <person name="Zimin A.V."/>
        </authorList>
    </citation>
    <scope>NUCLEOTIDE SEQUENCE [LARGE SCALE GENOMIC DNA]</scope>
    <source>
        <tissue evidence="1">Whole aphids</tissue>
    </source>
</reference>
<accession>A0A6G0TXS3</accession>
<keyword evidence="2" id="KW-1185">Reference proteome</keyword>
<dbReference type="Proteomes" id="UP000475862">
    <property type="component" value="Unassembled WGS sequence"/>
</dbReference>